<gene>
    <name evidence="1" type="ORF">NQ315_003574</name>
</gene>
<dbReference type="AlphaFoldDB" id="A0AAV8V9V1"/>
<dbReference type="InterPro" id="IPR036397">
    <property type="entry name" value="RNaseH_sf"/>
</dbReference>
<comment type="caution">
    <text evidence="1">The sequence shown here is derived from an EMBL/GenBank/DDBJ whole genome shotgun (WGS) entry which is preliminary data.</text>
</comment>
<evidence type="ECO:0000313" key="2">
    <source>
        <dbReference type="Proteomes" id="UP001159042"/>
    </source>
</evidence>
<keyword evidence="2" id="KW-1185">Reference proteome</keyword>
<accession>A0AAV8V9V1</accession>
<name>A0AAV8V9V1_9CUCU</name>
<proteinExistence type="predicted"/>
<dbReference type="Gene3D" id="3.30.420.10">
    <property type="entry name" value="Ribonuclease H-like superfamily/Ribonuclease H"/>
    <property type="match status" value="1"/>
</dbReference>
<dbReference type="GO" id="GO:0003676">
    <property type="term" value="F:nucleic acid binding"/>
    <property type="evidence" value="ECO:0007669"/>
    <property type="project" value="InterPro"/>
</dbReference>
<protein>
    <submittedName>
        <fullName evidence="1">Uncharacterized protein</fullName>
    </submittedName>
</protein>
<dbReference type="SUPFAM" id="SSF53098">
    <property type="entry name" value="Ribonuclease H-like"/>
    <property type="match status" value="1"/>
</dbReference>
<dbReference type="Proteomes" id="UP001159042">
    <property type="component" value="Unassembled WGS sequence"/>
</dbReference>
<dbReference type="EMBL" id="JANEYG010000225">
    <property type="protein sequence ID" value="KAJ8911012.1"/>
    <property type="molecule type" value="Genomic_DNA"/>
</dbReference>
<evidence type="ECO:0000313" key="1">
    <source>
        <dbReference type="EMBL" id="KAJ8911012.1"/>
    </source>
</evidence>
<sequence length="122" mass="14219">MMEVRNVIFLDSLNYLPMALSKLPKGFGLGDNYKKGYLLHLFNITANANYIGPLSSPMEYYIPDILKEDDTQKLVEWHTELTNQNCVFDFQKEIVEYYTRIMSPLSNCLKYFSTSSELHHPL</sequence>
<dbReference type="InterPro" id="IPR012337">
    <property type="entry name" value="RNaseH-like_sf"/>
</dbReference>
<organism evidence="1 2">
    <name type="scientific">Exocentrus adspersus</name>
    <dbReference type="NCBI Taxonomy" id="1586481"/>
    <lineage>
        <taxon>Eukaryota</taxon>
        <taxon>Metazoa</taxon>
        <taxon>Ecdysozoa</taxon>
        <taxon>Arthropoda</taxon>
        <taxon>Hexapoda</taxon>
        <taxon>Insecta</taxon>
        <taxon>Pterygota</taxon>
        <taxon>Neoptera</taxon>
        <taxon>Endopterygota</taxon>
        <taxon>Coleoptera</taxon>
        <taxon>Polyphaga</taxon>
        <taxon>Cucujiformia</taxon>
        <taxon>Chrysomeloidea</taxon>
        <taxon>Cerambycidae</taxon>
        <taxon>Lamiinae</taxon>
        <taxon>Acanthocinini</taxon>
        <taxon>Exocentrus</taxon>
    </lineage>
</organism>
<reference evidence="1 2" key="1">
    <citation type="journal article" date="2023" name="Insect Mol. Biol.">
        <title>Genome sequencing provides insights into the evolution of gene families encoding plant cell wall-degrading enzymes in longhorned beetles.</title>
        <authorList>
            <person name="Shin N.R."/>
            <person name="Okamura Y."/>
            <person name="Kirsch R."/>
            <person name="Pauchet Y."/>
        </authorList>
    </citation>
    <scope>NUCLEOTIDE SEQUENCE [LARGE SCALE GENOMIC DNA]</scope>
    <source>
        <strain evidence="1">EAD_L_NR</strain>
    </source>
</reference>